<evidence type="ECO:0000313" key="2">
    <source>
        <dbReference type="EMBL" id="RVQ67667.1"/>
    </source>
</evidence>
<dbReference type="OrthoDB" id="6078385at2"/>
<sequence>MEQPSPTTRLKLDRLGIALSGMCAVHCVGSILLVGLLGLGGEWLLSPAIHQYGLALAVLIGALTIGAGVWRHGRIGPLVLGGIGLALMVAALMGPHGLGEAMLTIAGVACVAAAHILNLRFHSF</sequence>
<protein>
    <submittedName>
        <fullName evidence="2">MerC domain-containing protein</fullName>
    </submittedName>
</protein>
<comment type="caution">
    <text evidence="2">The sequence shown here is derived from an EMBL/GenBank/DDBJ whole genome shotgun (WGS) entry which is preliminary data.</text>
</comment>
<organism evidence="2 3">
    <name type="scientific">Croceicoccus ponticola</name>
    <dbReference type="NCBI Taxonomy" id="2217664"/>
    <lineage>
        <taxon>Bacteria</taxon>
        <taxon>Pseudomonadati</taxon>
        <taxon>Pseudomonadota</taxon>
        <taxon>Alphaproteobacteria</taxon>
        <taxon>Sphingomonadales</taxon>
        <taxon>Erythrobacteraceae</taxon>
        <taxon>Croceicoccus</taxon>
    </lineage>
</organism>
<reference evidence="2 3" key="1">
    <citation type="submission" date="2018-12" db="EMBL/GenBank/DDBJ databases">
        <title>Croceicoccus ponticola sp. nov., a lipolytic bacterium isolated from seawater.</title>
        <authorList>
            <person name="Yoon J.-H."/>
        </authorList>
    </citation>
    <scope>NUCLEOTIDE SEQUENCE [LARGE SCALE GENOMIC DNA]</scope>
    <source>
        <strain evidence="2 3">GM-16</strain>
    </source>
</reference>
<keyword evidence="1" id="KW-0812">Transmembrane</keyword>
<keyword evidence="1" id="KW-0472">Membrane</keyword>
<feature type="transmembrane region" description="Helical" evidence="1">
    <location>
        <begin position="49"/>
        <end position="70"/>
    </location>
</feature>
<keyword evidence="1" id="KW-1133">Transmembrane helix</keyword>
<proteinExistence type="predicted"/>
<evidence type="ECO:0000313" key="3">
    <source>
        <dbReference type="Proteomes" id="UP000283003"/>
    </source>
</evidence>
<dbReference type="GO" id="GO:0016020">
    <property type="term" value="C:membrane"/>
    <property type="evidence" value="ECO:0007669"/>
    <property type="project" value="InterPro"/>
</dbReference>
<dbReference type="GO" id="GO:0015097">
    <property type="term" value="F:mercury ion transmembrane transporter activity"/>
    <property type="evidence" value="ECO:0007669"/>
    <property type="project" value="InterPro"/>
</dbReference>
<evidence type="ECO:0000256" key="1">
    <source>
        <dbReference type="SAM" id="Phobius"/>
    </source>
</evidence>
<dbReference type="AlphaFoldDB" id="A0A437GYA5"/>
<gene>
    <name evidence="2" type="ORF">EKN06_06925</name>
</gene>
<dbReference type="Pfam" id="PF03203">
    <property type="entry name" value="MerC"/>
    <property type="match status" value="1"/>
</dbReference>
<feature type="transmembrane region" description="Helical" evidence="1">
    <location>
        <begin position="12"/>
        <end position="37"/>
    </location>
</feature>
<name>A0A437GYA5_9SPHN</name>
<dbReference type="EMBL" id="RXOL01000002">
    <property type="protein sequence ID" value="RVQ67667.1"/>
    <property type="molecule type" value="Genomic_DNA"/>
</dbReference>
<accession>A0A437GYA5</accession>
<feature type="transmembrane region" description="Helical" evidence="1">
    <location>
        <begin position="101"/>
        <end position="121"/>
    </location>
</feature>
<dbReference type="InterPro" id="IPR004891">
    <property type="entry name" value="Mercury-R_MerC"/>
</dbReference>
<keyword evidence="3" id="KW-1185">Reference proteome</keyword>
<dbReference type="RefSeq" id="WP_127612175.1">
    <property type="nucleotide sequence ID" value="NZ_RXOL01000002.1"/>
</dbReference>
<feature type="transmembrane region" description="Helical" evidence="1">
    <location>
        <begin position="77"/>
        <end position="95"/>
    </location>
</feature>
<dbReference type="Proteomes" id="UP000283003">
    <property type="component" value="Unassembled WGS sequence"/>
</dbReference>